<dbReference type="InterPro" id="IPR050065">
    <property type="entry name" value="GlmU-like"/>
</dbReference>
<evidence type="ECO:0000256" key="1">
    <source>
        <dbReference type="ARBA" id="ARBA00022679"/>
    </source>
</evidence>
<protein>
    <submittedName>
        <fullName evidence="4">Nucleoside-diphosphate-sugar pyrophosphorylase</fullName>
    </submittedName>
</protein>
<dbReference type="Gene3D" id="3.90.550.10">
    <property type="entry name" value="Spore Coat Polysaccharide Biosynthesis Protein SpsA, Chain A"/>
    <property type="match status" value="1"/>
</dbReference>
<dbReference type="PANTHER" id="PTHR43584">
    <property type="entry name" value="NUCLEOTIDYL TRANSFERASE"/>
    <property type="match status" value="1"/>
</dbReference>
<proteinExistence type="predicted"/>
<dbReference type="Proteomes" id="UP000028007">
    <property type="component" value="Unassembled WGS sequence"/>
</dbReference>
<dbReference type="InterPro" id="IPR025877">
    <property type="entry name" value="MobA-like_NTP_Trfase"/>
</dbReference>
<dbReference type="AlphaFoldDB" id="A0A081PBB7"/>
<organism evidence="4 5">
    <name type="scientific">Pedobacter antarcticus 4BY</name>
    <dbReference type="NCBI Taxonomy" id="1358423"/>
    <lineage>
        <taxon>Bacteria</taxon>
        <taxon>Pseudomonadati</taxon>
        <taxon>Bacteroidota</taxon>
        <taxon>Sphingobacteriia</taxon>
        <taxon>Sphingobacteriales</taxon>
        <taxon>Sphingobacteriaceae</taxon>
        <taxon>Pedobacter</taxon>
    </lineage>
</organism>
<dbReference type="EMBL" id="JNFF01000122">
    <property type="protein sequence ID" value="KEQ27990.1"/>
    <property type="molecule type" value="Genomic_DNA"/>
</dbReference>
<accession>A0A081PBB7</accession>
<gene>
    <name evidence="4" type="ORF">N180_14940</name>
</gene>
<feature type="domain" description="MobA-like NTP transferase" evidence="3">
    <location>
        <begin position="4"/>
        <end position="125"/>
    </location>
</feature>
<keyword evidence="5" id="KW-1185">Reference proteome</keyword>
<dbReference type="eggNOG" id="COG1208">
    <property type="taxonomic scope" value="Bacteria"/>
</dbReference>
<keyword evidence="1" id="KW-0808">Transferase</keyword>
<evidence type="ECO:0000256" key="2">
    <source>
        <dbReference type="ARBA" id="ARBA00022695"/>
    </source>
</evidence>
<comment type="caution">
    <text evidence="4">The sequence shown here is derived from an EMBL/GenBank/DDBJ whole genome shotgun (WGS) entry which is preliminary data.</text>
</comment>
<dbReference type="InterPro" id="IPR029044">
    <property type="entry name" value="Nucleotide-diphossugar_trans"/>
</dbReference>
<evidence type="ECO:0000313" key="4">
    <source>
        <dbReference type="EMBL" id="KEQ27990.1"/>
    </source>
</evidence>
<evidence type="ECO:0000259" key="3">
    <source>
        <dbReference type="Pfam" id="PF12804"/>
    </source>
</evidence>
<dbReference type="GO" id="GO:0016779">
    <property type="term" value="F:nucleotidyltransferase activity"/>
    <property type="evidence" value="ECO:0007669"/>
    <property type="project" value="UniProtKB-KW"/>
</dbReference>
<dbReference type="SUPFAM" id="SSF53448">
    <property type="entry name" value="Nucleotide-diphospho-sugar transferases"/>
    <property type="match status" value="1"/>
</dbReference>
<evidence type="ECO:0000313" key="5">
    <source>
        <dbReference type="Proteomes" id="UP000028007"/>
    </source>
</evidence>
<reference evidence="4 5" key="1">
    <citation type="journal article" date="1992" name="Int. J. Syst. Bacteriol.">
        <title>Sphingobacterium antarcticus sp. nov. a Psychrotrophic Bacterium from the Soils of Schirmacher Oasis, Antarctica.</title>
        <authorList>
            <person name="Shivaji S."/>
            <person name="Ray M.K."/>
            <person name="Rao N.S."/>
            <person name="Saiserr L."/>
            <person name="Jagannadham M.V."/>
            <person name="Kumar G.S."/>
            <person name="Reddy G."/>
            <person name="Bhargava P.M."/>
        </authorList>
    </citation>
    <scope>NUCLEOTIDE SEQUENCE [LARGE SCALE GENOMIC DNA]</scope>
    <source>
        <strain evidence="4 5">4BY</strain>
    </source>
</reference>
<sequence>MLFAIIAAGEGSRLSNEGYMGLKPMVKINGEMMIDRLIRIFLANNASSIAVIINESSLELAAHLQQLSLPVPLQIITKTTPSSLHSFHELLQASPEVNEVCLSTTDTIFDPEEFAGYIQDFRENGQLDGSLAVTTFIDDESPLYVDFDEKSLISQITDAPVSFSPSVSGGIYCLRQSAISTVSTAIDKNLNRMRNFQRLMIESGLQLKAYNFSKIMDVDHLSDITKAEQFLTEIQS</sequence>
<dbReference type="RefSeq" id="WP_037445275.1">
    <property type="nucleotide sequence ID" value="NZ_JNFF01000122.1"/>
</dbReference>
<name>A0A081PBB7_9SPHI</name>
<dbReference type="OrthoDB" id="9784180at2"/>
<dbReference type="Pfam" id="PF12804">
    <property type="entry name" value="NTP_transf_3"/>
    <property type="match status" value="1"/>
</dbReference>
<keyword evidence="2" id="KW-0548">Nucleotidyltransferase</keyword>
<dbReference type="PANTHER" id="PTHR43584:SF8">
    <property type="entry name" value="N-ACETYLMURAMATE ALPHA-1-PHOSPHATE URIDYLYLTRANSFERASE"/>
    <property type="match status" value="1"/>
</dbReference>